<dbReference type="InterPro" id="IPR029052">
    <property type="entry name" value="Metallo-depent_PP-like"/>
</dbReference>
<dbReference type="AlphaFoldDB" id="A0A5C6C7J1"/>
<proteinExistence type="predicted"/>
<feature type="domain" description="3-keto-alpha-glucoside-1,2-lyase/3-keto-2-hydroxy-glucal hydratase" evidence="2">
    <location>
        <begin position="45"/>
        <end position="227"/>
    </location>
</feature>
<keyword evidence="1" id="KW-0732">Signal</keyword>
<evidence type="ECO:0000256" key="1">
    <source>
        <dbReference type="SAM" id="SignalP"/>
    </source>
</evidence>
<dbReference type="Gene3D" id="2.60.40.380">
    <property type="entry name" value="Purple acid phosphatase-like, N-terminal"/>
    <property type="match status" value="1"/>
</dbReference>
<dbReference type="PANTHER" id="PTHR43606">
    <property type="entry name" value="PHOSPHATASE, PUTATIVE (AFU_ORTHOLOGUE AFUA_6G08710)-RELATED"/>
    <property type="match status" value="1"/>
</dbReference>
<organism evidence="4 5">
    <name type="scientific">Allorhodopirellula heiligendammensis</name>
    <dbReference type="NCBI Taxonomy" id="2714739"/>
    <lineage>
        <taxon>Bacteria</taxon>
        <taxon>Pseudomonadati</taxon>
        <taxon>Planctomycetota</taxon>
        <taxon>Planctomycetia</taxon>
        <taxon>Pirellulales</taxon>
        <taxon>Pirellulaceae</taxon>
        <taxon>Allorhodopirellula</taxon>
    </lineage>
</organism>
<dbReference type="EMBL" id="SJPU01000001">
    <property type="protein sequence ID" value="TWU19284.1"/>
    <property type="molecule type" value="Genomic_DNA"/>
</dbReference>
<evidence type="ECO:0000313" key="5">
    <source>
        <dbReference type="Proteomes" id="UP000319908"/>
    </source>
</evidence>
<name>A0A5C6C7J1_9BACT</name>
<dbReference type="Proteomes" id="UP000319908">
    <property type="component" value="Unassembled WGS sequence"/>
</dbReference>
<dbReference type="Gene3D" id="3.60.21.70">
    <property type="entry name" value="PhoD-like phosphatase"/>
    <property type="match status" value="1"/>
</dbReference>
<dbReference type="InterPro" id="IPR038607">
    <property type="entry name" value="PhoD-like_sf"/>
</dbReference>
<dbReference type="Pfam" id="PF06439">
    <property type="entry name" value="3keto-disac_hyd"/>
    <property type="match status" value="1"/>
</dbReference>
<evidence type="ECO:0000259" key="3">
    <source>
        <dbReference type="Pfam" id="PF09423"/>
    </source>
</evidence>
<evidence type="ECO:0000259" key="2">
    <source>
        <dbReference type="Pfam" id="PF06439"/>
    </source>
</evidence>
<dbReference type="InterPro" id="IPR052900">
    <property type="entry name" value="Phospholipid_Metab_Enz"/>
</dbReference>
<keyword evidence="5" id="KW-1185">Reference proteome</keyword>
<accession>A0A5C6C7J1</accession>
<dbReference type="GO" id="GO:0016787">
    <property type="term" value="F:hydrolase activity"/>
    <property type="evidence" value="ECO:0007669"/>
    <property type="project" value="InterPro"/>
</dbReference>
<dbReference type="SUPFAM" id="SSF56300">
    <property type="entry name" value="Metallo-dependent phosphatases"/>
    <property type="match status" value="1"/>
</dbReference>
<dbReference type="InterPro" id="IPR010496">
    <property type="entry name" value="AL/BT2_dom"/>
</dbReference>
<protein>
    <submittedName>
        <fullName evidence="4">PhoD-like phosphatase</fullName>
    </submittedName>
</protein>
<feature type="domain" description="PhoD-like phosphatase metallophosphatase" evidence="3">
    <location>
        <begin position="401"/>
        <end position="645"/>
    </location>
</feature>
<comment type="caution">
    <text evidence="4">The sequence shown here is derived from an EMBL/GenBank/DDBJ whole genome shotgun (WGS) entry which is preliminary data.</text>
</comment>
<dbReference type="PANTHER" id="PTHR43606:SF1">
    <property type="entry name" value="PHOD-LIKE PHOSPHATASE METALLOPHOSPHATASE DOMAIN-CONTAINING PROTEIN"/>
    <property type="match status" value="1"/>
</dbReference>
<dbReference type="InterPro" id="IPR018946">
    <property type="entry name" value="PhoD-like_MPP"/>
</dbReference>
<feature type="chain" id="PRO_5022663284" evidence="1">
    <location>
        <begin position="24"/>
        <end position="709"/>
    </location>
</feature>
<dbReference type="Gene3D" id="2.60.120.560">
    <property type="entry name" value="Exo-inulinase, domain 1"/>
    <property type="match status" value="1"/>
</dbReference>
<dbReference type="Pfam" id="PF09423">
    <property type="entry name" value="PhoD"/>
    <property type="match status" value="1"/>
</dbReference>
<feature type="signal peptide" evidence="1">
    <location>
        <begin position="1"/>
        <end position="23"/>
    </location>
</feature>
<sequence length="709" mass="80167">MTVFRILFCLVAAFTVDLQQSHAQDGTSPQITPEQNANWARRGFWQTTRGTPVSDGWQFQNGEITLAKPRQGGSIVTQPMPPNFELSWQWRIEAGVNSGIKYRVRKFGKELFNNSMLGIEYQIIDSEPHSTSKGSTASIYDLVEPQRQKTLHPPGQWNSSKIIALGDQIEHYLNGERVASATTVGPEWDTIVALSKFGGSVDFGRPQVGDRFMLTDHGGKVTYKDFQFIPLDAPPTDTPPRTGPFLANATRNGWADQHSIVIWTRTTRNSEMLTEGKQFVDIDQKLAGQLAKQTDADKLLSVQLPEGTTLDEMFGACPGAAGRARLTYFPIKQRHAAKQTRWITTSAESDFTAQWKIEGLKPNTEYGTVVEAQTLEGQASAVVRGAFRTAPPEENPQNLQFCITTCHDFIRRDDGLQGHQIYPAMNKFKPDFIVHEGDIEYYDKPAPWALTKSLMRFKWGRIFSLPSNRDFYNRTTSYFIKDDHDTLANDSWPGQSYGAVTFEEGVKLFNEEQFPTKNERYKTIRWGRDLQIWILEGRDYRSRNDMPDGPEKSILGKKQKAWLFKTLEESDAKFKLICSPTPIVGPDRANKKDNHANDIFAYEGDQLRTKLSATPGAIVFCGDRHWQYASVDEQTNLWEFGCGPGSDKHQFGWKPGDERPVHRFLRVDGGFLSGELKYSGDKDETSTLTICHRSVTGQKVSEFQFPIEP</sequence>
<evidence type="ECO:0000313" key="4">
    <source>
        <dbReference type="EMBL" id="TWU19284.1"/>
    </source>
</evidence>
<reference evidence="4 5" key="1">
    <citation type="journal article" date="2020" name="Antonie Van Leeuwenhoek">
        <title>Rhodopirellula heiligendammensis sp. nov., Rhodopirellula pilleata sp. nov., and Rhodopirellula solitaria sp. nov. isolated from natural or artificial marine surfaces in Northern Germany and California, USA, and emended description of the genus Rhodopirellula.</title>
        <authorList>
            <person name="Kallscheuer N."/>
            <person name="Wiegand S."/>
            <person name="Jogler M."/>
            <person name="Boedeker C."/>
            <person name="Peeters S.H."/>
            <person name="Rast P."/>
            <person name="Heuer A."/>
            <person name="Jetten M.S.M."/>
            <person name="Rohde M."/>
            <person name="Jogler C."/>
        </authorList>
    </citation>
    <scope>NUCLEOTIDE SEQUENCE [LARGE SCALE GENOMIC DNA]</scope>
    <source>
        <strain evidence="4 5">Poly21</strain>
    </source>
</reference>
<gene>
    <name evidence="4" type="ORF">Poly21_14560</name>
</gene>